<name>A0ABY4QTX8_9ACTN</name>
<dbReference type="RefSeq" id="WP_249769168.1">
    <property type="nucleotide sequence ID" value="NZ_CP097332.1"/>
</dbReference>
<evidence type="ECO:0000313" key="1">
    <source>
        <dbReference type="EMBL" id="UQX86789.1"/>
    </source>
</evidence>
<protein>
    <recommendedName>
        <fullName evidence="3">Secreted protein</fullName>
    </recommendedName>
</protein>
<keyword evidence="2" id="KW-1185">Reference proteome</keyword>
<organism evidence="1 2">
    <name type="scientific">Jatrophihabitans telluris</name>
    <dbReference type="NCBI Taxonomy" id="2038343"/>
    <lineage>
        <taxon>Bacteria</taxon>
        <taxon>Bacillati</taxon>
        <taxon>Actinomycetota</taxon>
        <taxon>Actinomycetes</taxon>
        <taxon>Jatrophihabitantales</taxon>
        <taxon>Jatrophihabitantaceae</taxon>
        <taxon>Jatrophihabitans</taxon>
    </lineage>
</organism>
<reference evidence="1" key="2">
    <citation type="submission" date="2022-05" db="EMBL/GenBank/DDBJ databases">
        <authorList>
            <person name="Kim J.-S."/>
            <person name="Lee K."/>
            <person name="Suh M."/>
            <person name="Eom M."/>
            <person name="Kim J.-S."/>
            <person name="Kim D.-S."/>
            <person name="Ko S.-H."/>
            <person name="Shin Y."/>
            <person name="Lee J.-S."/>
        </authorList>
    </citation>
    <scope>NUCLEOTIDE SEQUENCE</scope>
    <source>
        <strain evidence="1">N237</strain>
    </source>
</reference>
<sequence length="80" mass="8656">MRRLFWLALGATLGVLIFRKLSQAAQKLTPQGIAGSLSSGLNELAYALRDFTDDVRAAMSQRETELRDAAGFDGAPESGR</sequence>
<proteinExistence type="predicted"/>
<dbReference type="Proteomes" id="UP001056336">
    <property type="component" value="Chromosome"/>
</dbReference>
<evidence type="ECO:0000313" key="2">
    <source>
        <dbReference type="Proteomes" id="UP001056336"/>
    </source>
</evidence>
<evidence type="ECO:0008006" key="3">
    <source>
        <dbReference type="Google" id="ProtNLM"/>
    </source>
</evidence>
<accession>A0ABY4QTX8</accession>
<dbReference type="EMBL" id="CP097332">
    <property type="protein sequence ID" value="UQX86789.1"/>
    <property type="molecule type" value="Genomic_DNA"/>
</dbReference>
<gene>
    <name evidence="1" type="ORF">M6D93_10765</name>
</gene>
<reference evidence="1" key="1">
    <citation type="journal article" date="2018" name="Int. J. Syst. Evol. Microbiol.">
        <title>Jatrophihabitans telluris sp. nov., isolated from sediment soil of lava forest wetlands and the emended description of the genus Jatrophihabitans.</title>
        <authorList>
            <person name="Lee K.C."/>
            <person name="Suh M.K."/>
            <person name="Eom M.K."/>
            <person name="Kim K.K."/>
            <person name="Kim J.S."/>
            <person name="Kim D.S."/>
            <person name="Ko S.H."/>
            <person name="Shin Y.K."/>
            <person name="Lee J.S."/>
        </authorList>
    </citation>
    <scope>NUCLEOTIDE SEQUENCE</scope>
    <source>
        <strain evidence="1">N237</strain>
    </source>
</reference>